<evidence type="ECO:0000313" key="6">
    <source>
        <dbReference type="Proteomes" id="UP001595823"/>
    </source>
</evidence>
<dbReference type="SUPFAM" id="SSF52218">
    <property type="entry name" value="Flavoproteins"/>
    <property type="match status" value="1"/>
</dbReference>
<name>A0ABV8TSG7_9ACTN</name>
<feature type="domain" description="Flavodoxin-like fold" evidence="4">
    <location>
        <begin position="1"/>
        <end position="207"/>
    </location>
</feature>
<feature type="region of interest" description="Disordered" evidence="3">
    <location>
        <begin position="218"/>
        <end position="250"/>
    </location>
</feature>
<dbReference type="EC" id="1.6.99.-" evidence="5"/>
<dbReference type="EMBL" id="JBHSDK010000001">
    <property type="protein sequence ID" value="MFC4333690.1"/>
    <property type="molecule type" value="Genomic_DNA"/>
</dbReference>
<accession>A0ABV8TSG7</accession>
<comment type="caution">
    <text evidence="5">The sequence shown here is derived from an EMBL/GenBank/DDBJ whole genome shotgun (WGS) entry which is preliminary data.</text>
</comment>
<reference evidence="6" key="1">
    <citation type="journal article" date="2019" name="Int. J. Syst. Evol. Microbiol.">
        <title>The Global Catalogue of Microorganisms (GCM) 10K type strain sequencing project: providing services to taxonomists for standard genome sequencing and annotation.</title>
        <authorList>
            <consortium name="The Broad Institute Genomics Platform"/>
            <consortium name="The Broad Institute Genome Sequencing Center for Infectious Disease"/>
            <person name="Wu L."/>
            <person name="Ma J."/>
        </authorList>
    </citation>
    <scope>NUCLEOTIDE SEQUENCE [LARGE SCALE GENOMIC DNA]</scope>
    <source>
        <strain evidence="6">IBRC-M 10908</strain>
    </source>
</reference>
<comment type="similarity">
    <text evidence="1">Belongs to the NAD(P)H dehydrogenase (quinone) family.</text>
</comment>
<proteinExistence type="inferred from homology"/>
<dbReference type="RefSeq" id="WP_380617425.1">
    <property type="nucleotide sequence ID" value="NZ_JBHSDK010000001.1"/>
</dbReference>
<dbReference type="EC" id="1.-.-.-" evidence="5"/>
<evidence type="ECO:0000256" key="3">
    <source>
        <dbReference type="SAM" id="MobiDB-lite"/>
    </source>
</evidence>
<keyword evidence="6" id="KW-1185">Reference proteome</keyword>
<keyword evidence="2 5" id="KW-0560">Oxidoreductase</keyword>
<dbReference type="Pfam" id="PF02525">
    <property type="entry name" value="Flavodoxin_2"/>
    <property type="match status" value="1"/>
</dbReference>
<dbReference type="Gene3D" id="3.40.50.360">
    <property type="match status" value="1"/>
</dbReference>
<evidence type="ECO:0000256" key="1">
    <source>
        <dbReference type="ARBA" id="ARBA00006252"/>
    </source>
</evidence>
<sequence>MNVHIVLAHPSPTSLCASLCDEAVAFLTANGHEVTVSDLYAMKWKAVADYDDLGSHTDGTYIDASGEAYRDGGLSEDIRTEQARIEAADAVVLLFPLWWFSMPAIMKGWVDRVLVNGLGYGTTRGWKRYGDGAYAGKRGMVITAAGGSETVLSERGVSGSITDILWPINHGILYYTGMDVLEPHVVTSAVTVDSDRYQNLVAELRERLEGLETDEPIAYRSQAGGDYDERRRLKPGRERPGTSGFDLHIA</sequence>
<dbReference type="InterPro" id="IPR003680">
    <property type="entry name" value="Flavodoxin_fold"/>
</dbReference>
<dbReference type="PANTHER" id="PTHR10204:SF34">
    <property type="entry name" value="NAD(P)H DEHYDROGENASE [QUINONE] 1 ISOFORM 1"/>
    <property type="match status" value="1"/>
</dbReference>
<dbReference type="Proteomes" id="UP001595823">
    <property type="component" value="Unassembled WGS sequence"/>
</dbReference>
<evidence type="ECO:0000256" key="2">
    <source>
        <dbReference type="ARBA" id="ARBA00023002"/>
    </source>
</evidence>
<feature type="compositionally biased region" description="Basic and acidic residues" evidence="3">
    <location>
        <begin position="227"/>
        <end position="240"/>
    </location>
</feature>
<organism evidence="5 6">
    <name type="scientific">Salininema proteolyticum</name>
    <dbReference type="NCBI Taxonomy" id="1607685"/>
    <lineage>
        <taxon>Bacteria</taxon>
        <taxon>Bacillati</taxon>
        <taxon>Actinomycetota</taxon>
        <taxon>Actinomycetes</taxon>
        <taxon>Glycomycetales</taxon>
        <taxon>Glycomycetaceae</taxon>
        <taxon>Salininema</taxon>
    </lineage>
</organism>
<gene>
    <name evidence="5" type="ORF">ACFPET_00560</name>
</gene>
<dbReference type="InterPro" id="IPR051545">
    <property type="entry name" value="NAD(P)H_dehydrogenase_qn"/>
</dbReference>
<protein>
    <submittedName>
        <fullName evidence="5">NAD(P)H-dependent oxidoreductase</fullName>
        <ecNumber evidence="5">1.-.-.-</ecNumber>
        <ecNumber evidence="5">1.6.99.-</ecNumber>
    </submittedName>
</protein>
<evidence type="ECO:0000259" key="4">
    <source>
        <dbReference type="Pfam" id="PF02525"/>
    </source>
</evidence>
<evidence type="ECO:0000313" key="5">
    <source>
        <dbReference type="EMBL" id="MFC4333690.1"/>
    </source>
</evidence>
<dbReference type="GO" id="GO:0016491">
    <property type="term" value="F:oxidoreductase activity"/>
    <property type="evidence" value="ECO:0007669"/>
    <property type="project" value="UniProtKB-KW"/>
</dbReference>
<dbReference type="InterPro" id="IPR029039">
    <property type="entry name" value="Flavoprotein-like_sf"/>
</dbReference>
<dbReference type="PANTHER" id="PTHR10204">
    <property type="entry name" value="NAD P H OXIDOREDUCTASE-RELATED"/>
    <property type="match status" value="1"/>
</dbReference>